<protein>
    <submittedName>
        <fullName evidence="1">Uncharacterized protein</fullName>
    </submittedName>
</protein>
<reference evidence="1 2" key="1">
    <citation type="submission" date="2016-10" db="EMBL/GenBank/DDBJ databases">
        <authorList>
            <person name="Varghese N."/>
            <person name="Submissions S."/>
        </authorList>
    </citation>
    <scope>NUCLEOTIDE SEQUENCE [LARGE SCALE GENOMIC DNA]</scope>
    <source>
        <strain evidence="1 2">CGMCC 1.6497</strain>
    </source>
</reference>
<sequence>MRKKKQQQTTTLAPGEKVRHCLVCHEEFVSAWSGNRVCNRCRSTAVWKQGA</sequence>
<name>A0A1H0HLJ7_9HYPH</name>
<accession>A0A1H0HLJ7</accession>
<dbReference type="EMBL" id="FNJC01000001">
    <property type="protein sequence ID" value="SDO19977.1"/>
    <property type="molecule type" value="Genomic_DNA"/>
</dbReference>
<gene>
    <name evidence="1" type="ORF">SAMN04488061_0546</name>
</gene>
<dbReference type="Proteomes" id="UP000198795">
    <property type="component" value="Unassembled WGS sequence"/>
</dbReference>
<organism evidence="1 2">
    <name type="scientific">Filomicrobium insigne</name>
    <dbReference type="NCBI Taxonomy" id="418854"/>
    <lineage>
        <taxon>Bacteria</taxon>
        <taxon>Pseudomonadati</taxon>
        <taxon>Pseudomonadota</taxon>
        <taxon>Alphaproteobacteria</taxon>
        <taxon>Hyphomicrobiales</taxon>
        <taxon>Hyphomicrobiaceae</taxon>
        <taxon>Filomicrobium</taxon>
    </lineage>
</organism>
<comment type="caution">
    <text evidence="1">The sequence shown here is derived from an EMBL/GenBank/DDBJ whole genome shotgun (WGS) entry which is preliminary data.</text>
</comment>
<evidence type="ECO:0000313" key="2">
    <source>
        <dbReference type="Proteomes" id="UP000198795"/>
    </source>
</evidence>
<keyword evidence="2" id="KW-1185">Reference proteome</keyword>
<evidence type="ECO:0000313" key="1">
    <source>
        <dbReference type="EMBL" id="SDO19977.1"/>
    </source>
</evidence>
<proteinExistence type="predicted"/>